<dbReference type="Proteomes" id="UP000515703">
    <property type="component" value="Chromosome"/>
</dbReference>
<dbReference type="Gene3D" id="1.10.260.50">
    <property type="match status" value="1"/>
</dbReference>
<dbReference type="InterPro" id="IPR016454">
    <property type="entry name" value="Cysteine_dSase"/>
</dbReference>
<keyword evidence="4" id="KW-0808">Transferase</keyword>
<proteinExistence type="predicted"/>
<evidence type="ECO:0000256" key="2">
    <source>
        <dbReference type="ARBA" id="ARBA00022898"/>
    </source>
</evidence>
<dbReference type="PANTHER" id="PTHR11601:SF50">
    <property type="entry name" value="CYSTEINE DESULFURASE ISCS 2-RELATED"/>
    <property type="match status" value="1"/>
</dbReference>
<dbReference type="InterPro" id="IPR000192">
    <property type="entry name" value="Aminotrans_V_dom"/>
</dbReference>
<dbReference type="RefSeq" id="WP_185255210.1">
    <property type="nucleotide sequence ID" value="NZ_AP023368.1"/>
</dbReference>
<reference evidence="4 5" key="1">
    <citation type="submission" date="2020-08" db="EMBL/GenBank/DDBJ databases">
        <title>Draft genome sequencing of an Anaerocolumna strain isolated from anoxic soil subjected to BSD treatment.</title>
        <authorList>
            <person name="Uek A."/>
            <person name="Tonouchi A."/>
        </authorList>
    </citation>
    <scope>NUCLEOTIDE SEQUENCE [LARGE SCALE GENOMIC DNA]</scope>
    <source>
        <strain evidence="4 5">CTTW</strain>
    </source>
</reference>
<comment type="cofactor">
    <cofactor evidence="1">
        <name>pyridoxal 5'-phosphate</name>
        <dbReference type="ChEBI" id="CHEBI:597326"/>
    </cofactor>
</comment>
<reference evidence="4 5" key="2">
    <citation type="submission" date="2020-08" db="EMBL/GenBank/DDBJ databases">
        <authorList>
            <person name="Ueki A."/>
            <person name="Tonouchi A."/>
        </authorList>
    </citation>
    <scope>NUCLEOTIDE SEQUENCE [LARGE SCALE GENOMIC DNA]</scope>
    <source>
        <strain evidence="4 5">CTTW</strain>
    </source>
</reference>
<protein>
    <submittedName>
        <fullName evidence="4">Aminotransferase</fullName>
    </submittedName>
</protein>
<dbReference type="SUPFAM" id="SSF53383">
    <property type="entry name" value="PLP-dependent transferases"/>
    <property type="match status" value="1"/>
</dbReference>
<feature type="domain" description="Aminotransferase class V" evidence="3">
    <location>
        <begin position="2"/>
        <end position="360"/>
    </location>
</feature>
<sequence length="372" mass="40823">MIYLDYAAHTPVCEEVLEAFQIAAKEFIGNPNSPHTPGVLAKKRLEKASENIGHILHAKTNEIIYTSGASESNNLAIKGIAKNYQRYGKHIITSFLEHASVTGTVAALKNEGYEVDFVNVTKDGIIDLEHLKELLREDTILVSTALVDSEIGIIQPIDRIYELVKTMPHCFFHVDATQAVGKIPVAFDNMDLMTISGHKIYGLTGCGALLKKENIMLEPLIHGGISTTSFRSGTPALALCISLESAVKYTTEHLSEFYELVKNKNLMIRRALAKNKNIIIHTPLEGSPYILNLSLKGVNTNALQAVLDEKGICVATKSACCAVNTVSKPVYAMTKDKKLSLATLRISLSHLTTIEEIESFLEVFEDAILKNS</sequence>
<evidence type="ECO:0000313" key="5">
    <source>
        <dbReference type="Proteomes" id="UP000515703"/>
    </source>
</evidence>
<name>A0A7I8DQ95_9FIRM</name>
<dbReference type="InterPro" id="IPR015424">
    <property type="entry name" value="PyrdxlP-dep_Trfase"/>
</dbReference>
<dbReference type="Gene3D" id="3.40.640.10">
    <property type="entry name" value="Type I PLP-dependent aspartate aminotransferase-like (Major domain)"/>
    <property type="match status" value="1"/>
</dbReference>
<accession>A0A7I8DQ95</accession>
<dbReference type="Pfam" id="PF00266">
    <property type="entry name" value="Aminotran_5"/>
    <property type="match status" value="1"/>
</dbReference>
<keyword evidence="5" id="KW-1185">Reference proteome</keyword>
<dbReference type="InterPro" id="IPR015421">
    <property type="entry name" value="PyrdxlP-dep_Trfase_major"/>
</dbReference>
<organism evidence="4 5">
    <name type="scientific">Anaerocolumna chitinilytica</name>
    <dbReference type="NCBI Taxonomy" id="1727145"/>
    <lineage>
        <taxon>Bacteria</taxon>
        <taxon>Bacillati</taxon>
        <taxon>Bacillota</taxon>
        <taxon>Clostridia</taxon>
        <taxon>Lachnospirales</taxon>
        <taxon>Lachnospiraceae</taxon>
        <taxon>Anaerocolumna</taxon>
    </lineage>
</organism>
<dbReference type="PIRSF" id="PIRSF005572">
    <property type="entry name" value="NifS"/>
    <property type="match status" value="1"/>
</dbReference>
<dbReference type="PANTHER" id="PTHR11601">
    <property type="entry name" value="CYSTEINE DESULFURYLASE FAMILY MEMBER"/>
    <property type="match status" value="1"/>
</dbReference>
<dbReference type="KEGG" id="acht:bsdcttw_24820"/>
<gene>
    <name evidence="4" type="ORF">bsdcttw_24820</name>
</gene>
<evidence type="ECO:0000259" key="3">
    <source>
        <dbReference type="Pfam" id="PF00266"/>
    </source>
</evidence>
<dbReference type="Gene3D" id="3.90.1150.10">
    <property type="entry name" value="Aspartate Aminotransferase, domain 1"/>
    <property type="match status" value="1"/>
</dbReference>
<keyword evidence="2" id="KW-0663">Pyridoxal phosphate</keyword>
<evidence type="ECO:0000256" key="1">
    <source>
        <dbReference type="ARBA" id="ARBA00001933"/>
    </source>
</evidence>
<dbReference type="GO" id="GO:0008483">
    <property type="term" value="F:transaminase activity"/>
    <property type="evidence" value="ECO:0007669"/>
    <property type="project" value="UniProtKB-KW"/>
</dbReference>
<dbReference type="InterPro" id="IPR015422">
    <property type="entry name" value="PyrdxlP-dep_Trfase_small"/>
</dbReference>
<dbReference type="AlphaFoldDB" id="A0A7I8DQ95"/>
<keyword evidence="4" id="KW-0032">Aminotransferase</keyword>
<evidence type="ECO:0000313" key="4">
    <source>
        <dbReference type="EMBL" id="BCJ99441.1"/>
    </source>
</evidence>
<dbReference type="EMBL" id="AP023368">
    <property type="protein sequence ID" value="BCJ99441.1"/>
    <property type="molecule type" value="Genomic_DNA"/>
</dbReference>